<evidence type="ECO:0000313" key="1">
    <source>
        <dbReference type="EMBL" id="EHR32595.1"/>
    </source>
</evidence>
<name>H3NQB5_9FIRM</name>
<dbReference type="EMBL" id="AGEI01000028">
    <property type="protein sequence ID" value="EHR32595.1"/>
    <property type="molecule type" value="Genomic_DNA"/>
</dbReference>
<protein>
    <submittedName>
        <fullName evidence="1">Uncharacterized protein</fullName>
    </submittedName>
</protein>
<gene>
    <name evidence="1" type="ORF">HMPREF9709_01526</name>
</gene>
<keyword evidence="2" id="KW-1185">Reference proteome</keyword>
<dbReference type="HOGENOM" id="CLU_2436759_0_0_9"/>
<reference evidence="1 2" key="1">
    <citation type="submission" date="2012-01" db="EMBL/GenBank/DDBJ databases">
        <title>The Genome Sequence of Helcococcus kunzii ATCC 51366.</title>
        <authorList>
            <consortium name="The Broad Institute Genome Sequencing Platform"/>
            <person name="Earl A."/>
            <person name="Ward D."/>
            <person name="Feldgarden M."/>
            <person name="Gevers D."/>
            <person name="Huys G."/>
            <person name="Young S.K."/>
            <person name="Zeng Q."/>
            <person name="Gargeya S."/>
            <person name="Fitzgerald M."/>
            <person name="Haas B."/>
            <person name="Abouelleil A."/>
            <person name="Alvarado L."/>
            <person name="Arachchi H.M."/>
            <person name="Berlin A."/>
            <person name="Chapman S.B."/>
            <person name="Gearin G."/>
            <person name="Goldberg J."/>
            <person name="Griggs A."/>
            <person name="Gujja S."/>
            <person name="Hansen M."/>
            <person name="Heiman D."/>
            <person name="Howarth C."/>
            <person name="Larimer J."/>
            <person name="Lui A."/>
            <person name="MacDonald P.J.P."/>
            <person name="McCowen C."/>
            <person name="Montmayeur A."/>
            <person name="Murphy C."/>
            <person name="Neiman D."/>
            <person name="Pearson M."/>
            <person name="Priest M."/>
            <person name="Roberts A."/>
            <person name="Saif S."/>
            <person name="Shea T."/>
            <person name="Sisk P."/>
            <person name="Stolte C."/>
            <person name="Sykes S."/>
            <person name="Wortman J."/>
            <person name="Nusbaum C."/>
            <person name="Birren B."/>
        </authorList>
    </citation>
    <scope>NUCLEOTIDE SEQUENCE [LARGE SCALE GENOMIC DNA]</scope>
    <source>
        <strain evidence="1 2">ATCC 51366</strain>
    </source>
</reference>
<sequence length="90" mass="10670">MNGIWDNDGAGDECVLEFFTYITINITFYQLFYGPYIPHPGIFKTMSYFLWSVKYPLGVFLDHVHKEYFRLYGLLIPPYRIFRAILSDIS</sequence>
<dbReference type="Proteomes" id="UP000004191">
    <property type="component" value="Unassembled WGS sequence"/>
</dbReference>
<comment type="caution">
    <text evidence="1">The sequence shown here is derived from an EMBL/GenBank/DDBJ whole genome shotgun (WGS) entry which is preliminary data.</text>
</comment>
<organism evidence="1 2">
    <name type="scientific">Helcococcus kunzii ATCC 51366</name>
    <dbReference type="NCBI Taxonomy" id="883114"/>
    <lineage>
        <taxon>Bacteria</taxon>
        <taxon>Bacillati</taxon>
        <taxon>Bacillota</taxon>
        <taxon>Tissierellia</taxon>
        <taxon>Tissierellales</taxon>
        <taxon>Peptoniphilaceae</taxon>
        <taxon>Helcococcus</taxon>
    </lineage>
</organism>
<accession>H3NQB5</accession>
<dbReference type="STRING" id="883114.HMPREF9709_01526"/>
<dbReference type="AlphaFoldDB" id="H3NQB5"/>
<proteinExistence type="predicted"/>
<evidence type="ECO:0000313" key="2">
    <source>
        <dbReference type="Proteomes" id="UP000004191"/>
    </source>
</evidence>